<comment type="subcellular location">
    <subcellularLocation>
        <location evidence="2">Cell membrane</location>
        <topology evidence="2">Multi-pass membrane protein</topology>
    </subcellularLocation>
</comment>
<evidence type="ECO:0000313" key="7">
    <source>
        <dbReference type="Proteomes" id="UP000809440"/>
    </source>
</evidence>
<comment type="similarity">
    <text evidence="1 2">Belongs to the BioY family.</text>
</comment>
<dbReference type="EMBL" id="JAFBXE010000021">
    <property type="protein sequence ID" value="MBM2414904.1"/>
    <property type="molecule type" value="Genomic_DNA"/>
</dbReference>
<feature type="transmembrane region" description="Helical" evidence="3">
    <location>
        <begin position="18"/>
        <end position="37"/>
    </location>
</feature>
<protein>
    <recommendedName>
        <fullName evidence="2">Biotin transporter</fullName>
    </recommendedName>
</protein>
<accession>A0A9Q2PEF8</accession>
<reference evidence="4 7" key="1">
    <citation type="submission" date="2021-01" db="EMBL/GenBank/DDBJ databases">
        <title>Diatom-associated Roseobacters Show Island Model of Population Structure.</title>
        <authorList>
            <person name="Qu L."/>
            <person name="Feng X."/>
            <person name="Chen Y."/>
            <person name="Li L."/>
            <person name="Wang X."/>
            <person name="Hu Z."/>
            <person name="Wang H."/>
            <person name="Luo H."/>
        </authorList>
    </citation>
    <scope>NUCLEOTIDE SEQUENCE</scope>
    <source>
        <strain evidence="5 7">CC28-63</strain>
        <strain evidence="4">CC28-69</strain>
    </source>
</reference>
<name>A0A9Q2PEF8_9RHOB</name>
<dbReference type="InterPro" id="IPR003784">
    <property type="entry name" value="BioY"/>
</dbReference>
<keyword evidence="2" id="KW-0813">Transport</keyword>
<dbReference type="Proteomes" id="UP000755667">
    <property type="component" value="Unassembled WGS sequence"/>
</dbReference>
<dbReference type="PANTHER" id="PTHR34295:SF1">
    <property type="entry name" value="BIOTIN TRANSPORTER BIOY"/>
    <property type="match status" value="1"/>
</dbReference>
<proteinExistence type="inferred from homology"/>
<sequence>MQIGTGQACPIIVGREGALILVGAAVILLSISSHIEIPMVPVPITAQTFMVLTVGAVLGPLLGAVGTVIWLLCGAIGLPVLAGGASGIGHFAGPTAGFLFAFPIAALTVGVLVSRRQGQGFAYRAWWVFLAGIAGHIICLGLGVLWLSTSIGIGAALENGFFPFILGGIIKSAAVAAVVIGIEHQRGKAS</sequence>
<evidence type="ECO:0000313" key="4">
    <source>
        <dbReference type="EMBL" id="MBM2414904.1"/>
    </source>
</evidence>
<gene>
    <name evidence="4" type="ORF">JQX41_21575</name>
    <name evidence="5" type="ORF">JQX48_21595</name>
</gene>
<feature type="transmembrane region" description="Helical" evidence="3">
    <location>
        <begin position="49"/>
        <end position="82"/>
    </location>
</feature>
<dbReference type="EMBL" id="JAFBXF010000021">
    <property type="protein sequence ID" value="MBM2419575.1"/>
    <property type="molecule type" value="Genomic_DNA"/>
</dbReference>
<evidence type="ECO:0000313" key="5">
    <source>
        <dbReference type="EMBL" id="MBM2419575.1"/>
    </source>
</evidence>
<dbReference type="Pfam" id="PF02632">
    <property type="entry name" value="BioY"/>
    <property type="match status" value="1"/>
</dbReference>
<feature type="transmembrane region" description="Helical" evidence="3">
    <location>
        <begin position="125"/>
        <end position="148"/>
    </location>
</feature>
<dbReference type="RefSeq" id="WP_088716880.1">
    <property type="nucleotide sequence ID" value="NZ_JAFBWU010000021.1"/>
</dbReference>
<dbReference type="GO" id="GO:0015225">
    <property type="term" value="F:biotin transmembrane transporter activity"/>
    <property type="evidence" value="ECO:0007669"/>
    <property type="project" value="UniProtKB-UniRule"/>
</dbReference>
<dbReference type="AlphaFoldDB" id="A0A9Q2PEF8"/>
<keyword evidence="2 3" id="KW-0472">Membrane</keyword>
<keyword evidence="3" id="KW-1133">Transmembrane helix</keyword>
<evidence type="ECO:0000313" key="6">
    <source>
        <dbReference type="Proteomes" id="UP000755667"/>
    </source>
</evidence>
<dbReference type="PANTHER" id="PTHR34295">
    <property type="entry name" value="BIOTIN TRANSPORTER BIOY"/>
    <property type="match status" value="1"/>
</dbReference>
<dbReference type="GO" id="GO:0005886">
    <property type="term" value="C:plasma membrane"/>
    <property type="evidence" value="ECO:0007669"/>
    <property type="project" value="UniProtKB-SubCell"/>
</dbReference>
<organism evidence="4 6">
    <name type="scientific">Marivita cryptomonadis</name>
    <dbReference type="NCBI Taxonomy" id="505252"/>
    <lineage>
        <taxon>Bacteria</taxon>
        <taxon>Pseudomonadati</taxon>
        <taxon>Pseudomonadota</taxon>
        <taxon>Alphaproteobacteria</taxon>
        <taxon>Rhodobacterales</taxon>
        <taxon>Roseobacteraceae</taxon>
        <taxon>Marivita</taxon>
    </lineage>
</organism>
<evidence type="ECO:0000256" key="2">
    <source>
        <dbReference type="PIRNR" id="PIRNR016661"/>
    </source>
</evidence>
<comment type="caution">
    <text evidence="4">The sequence shown here is derived from an EMBL/GenBank/DDBJ whole genome shotgun (WGS) entry which is preliminary data.</text>
</comment>
<dbReference type="Proteomes" id="UP000809440">
    <property type="component" value="Unassembled WGS sequence"/>
</dbReference>
<keyword evidence="7" id="KW-1185">Reference proteome</keyword>
<dbReference type="Gene3D" id="1.10.1760.20">
    <property type="match status" value="1"/>
</dbReference>
<feature type="transmembrane region" description="Helical" evidence="3">
    <location>
        <begin position="160"/>
        <end position="182"/>
    </location>
</feature>
<dbReference type="GeneID" id="68872782"/>
<evidence type="ECO:0000256" key="3">
    <source>
        <dbReference type="SAM" id="Phobius"/>
    </source>
</evidence>
<feature type="transmembrane region" description="Helical" evidence="3">
    <location>
        <begin position="88"/>
        <end position="113"/>
    </location>
</feature>
<evidence type="ECO:0000256" key="1">
    <source>
        <dbReference type="ARBA" id="ARBA00010692"/>
    </source>
</evidence>
<keyword evidence="3" id="KW-0812">Transmembrane</keyword>
<dbReference type="PIRSF" id="PIRSF016661">
    <property type="entry name" value="BioY"/>
    <property type="match status" value="1"/>
</dbReference>
<keyword evidence="2" id="KW-1003">Cell membrane</keyword>